<dbReference type="GO" id="GO:0004222">
    <property type="term" value="F:metalloendopeptidase activity"/>
    <property type="evidence" value="ECO:0007669"/>
    <property type="project" value="UniProtKB-UniRule"/>
</dbReference>
<proteinExistence type="predicted"/>
<feature type="binding site" evidence="1">
    <location>
        <position position="164"/>
    </location>
    <ligand>
        <name>Zn(2+)</name>
        <dbReference type="ChEBI" id="CHEBI:29105"/>
        <note>catalytic</note>
    </ligand>
</feature>
<feature type="binding site" evidence="1">
    <location>
        <position position="170"/>
    </location>
    <ligand>
        <name>Zn(2+)</name>
        <dbReference type="ChEBI" id="CHEBI:29105"/>
        <note>catalytic</note>
    </ligand>
</feature>
<dbReference type="InterPro" id="IPR001506">
    <property type="entry name" value="Peptidase_M12A"/>
</dbReference>
<comment type="caution">
    <text evidence="1">Lacks conserved residue(s) required for the propagation of feature annotation.</text>
</comment>
<dbReference type="GO" id="GO:0006508">
    <property type="term" value="P:proteolysis"/>
    <property type="evidence" value="ECO:0007669"/>
    <property type="project" value="UniProtKB-KW"/>
</dbReference>
<name>A0A7R8X605_9CRUS</name>
<evidence type="ECO:0000256" key="3">
    <source>
        <dbReference type="SAM" id="MobiDB-lite"/>
    </source>
</evidence>
<gene>
    <name evidence="5" type="ORF">DSTB1V02_LOCUS1218</name>
</gene>
<keyword evidence="1 2" id="KW-0479">Metal-binding</keyword>
<dbReference type="SUPFAM" id="SSF55486">
    <property type="entry name" value="Metalloproteases ('zincins'), catalytic domain"/>
    <property type="match status" value="1"/>
</dbReference>
<dbReference type="GO" id="GO:0008270">
    <property type="term" value="F:zinc ion binding"/>
    <property type="evidence" value="ECO:0007669"/>
    <property type="project" value="UniProtKB-UniRule"/>
</dbReference>
<dbReference type="AlphaFoldDB" id="A0A7R8X605"/>
<feature type="domain" description="Peptidase M12A" evidence="4">
    <location>
        <begin position="57"/>
        <end position="267"/>
    </location>
</feature>
<sequence>MMSEPESMNHERLENDSEVPGSSREMNRAPPVIPFRDPTGSLHAMKWESHRQTGRTALIPDRYYGLWPDGFVFYELDEITSETVLETRTIEPLIQEAMEEFENYTCIRFLKRNGNPNINNYLFIRGDAIGCWSYMGMNELGPQDLSIEMGQCDRKGIIMHELMHSLGFYHEHVRFDRDEYVKVHWENISPGREEEFYAVTLNDSQDLGVEYSFESIMHPELTVFTGNGRLTLEPIGEWAGTDPGPLWAKGRLAPSDIVQIDRLYECSDDGSSTRS</sequence>
<keyword evidence="1 2" id="KW-0482">Metalloprotease</keyword>
<dbReference type="Gene3D" id="3.40.390.10">
    <property type="entry name" value="Collagenase (Catalytic Domain)"/>
    <property type="match status" value="1"/>
</dbReference>
<reference evidence="5" key="1">
    <citation type="submission" date="2020-11" db="EMBL/GenBank/DDBJ databases">
        <authorList>
            <person name="Tran Van P."/>
        </authorList>
    </citation>
    <scope>NUCLEOTIDE SEQUENCE</scope>
</reference>
<dbReference type="SMART" id="SM00235">
    <property type="entry name" value="ZnMc"/>
    <property type="match status" value="1"/>
</dbReference>
<evidence type="ECO:0000313" key="6">
    <source>
        <dbReference type="Proteomes" id="UP000677054"/>
    </source>
</evidence>
<dbReference type="Proteomes" id="UP000677054">
    <property type="component" value="Unassembled WGS sequence"/>
</dbReference>
<dbReference type="InterPro" id="IPR006026">
    <property type="entry name" value="Peptidase_Metallo"/>
</dbReference>
<evidence type="ECO:0000256" key="2">
    <source>
        <dbReference type="RuleBase" id="RU361183"/>
    </source>
</evidence>
<dbReference type="Pfam" id="PF01400">
    <property type="entry name" value="Astacin"/>
    <property type="match status" value="1"/>
</dbReference>
<dbReference type="PANTHER" id="PTHR10127">
    <property type="entry name" value="DISCOIDIN, CUB, EGF, LAMININ , AND ZINC METALLOPROTEASE DOMAIN CONTAINING"/>
    <property type="match status" value="1"/>
</dbReference>
<dbReference type="EMBL" id="CAJPEV010000110">
    <property type="protein sequence ID" value="CAG0880731.1"/>
    <property type="molecule type" value="Genomic_DNA"/>
</dbReference>
<dbReference type="EC" id="3.4.24.-" evidence="2"/>
<accession>A0A7R8X605</accession>
<protein>
    <recommendedName>
        <fullName evidence="2">Metalloendopeptidase</fullName>
        <ecNumber evidence="2">3.4.24.-</ecNumber>
    </recommendedName>
</protein>
<dbReference type="InterPro" id="IPR034035">
    <property type="entry name" value="Astacin-like_dom"/>
</dbReference>
<dbReference type="InterPro" id="IPR024079">
    <property type="entry name" value="MetalloPept_cat_dom_sf"/>
</dbReference>
<keyword evidence="1 2" id="KW-0378">Hydrolase</keyword>
<evidence type="ECO:0000259" key="4">
    <source>
        <dbReference type="PROSITE" id="PS51864"/>
    </source>
</evidence>
<dbReference type="PRINTS" id="PR00480">
    <property type="entry name" value="ASTACIN"/>
</dbReference>
<dbReference type="CDD" id="cd04280">
    <property type="entry name" value="ZnMc_astacin_like"/>
    <property type="match status" value="1"/>
</dbReference>
<feature type="active site" evidence="1">
    <location>
        <position position="161"/>
    </location>
</feature>
<dbReference type="EMBL" id="LR899627">
    <property type="protein sequence ID" value="CAD7241218.1"/>
    <property type="molecule type" value="Genomic_DNA"/>
</dbReference>
<keyword evidence="1 2" id="KW-0645">Protease</keyword>
<dbReference type="PROSITE" id="PS51864">
    <property type="entry name" value="ASTACIN"/>
    <property type="match status" value="1"/>
</dbReference>
<feature type="binding site" evidence="1">
    <location>
        <position position="160"/>
    </location>
    <ligand>
        <name>Zn(2+)</name>
        <dbReference type="ChEBI" id="CHEBI:29105"/>
        <note>catalytic</note>
    </ligand>
</feature>
<dbReference type="OrthoDB" id="291007at2759"/>
<organism evidence="5">
    <name type="scientific">Darwinula stevensoni</name>
    <dbReference type="NCBI Taxonomy" id="69355"/>
    <lineage>
        <taxon>Eukaryota</taxon>
        <taxon>Metazoa</taxon>
        <taxon>Ecdysozoa</taxon>
        <taxon>Arthropoda</taxon>
        <taxon>Crustacea</taxon>
        <taxon>Oligostraca</taxon>
        <taxon>Ostracoda</taxon>
        <taxon>Podocopa</taxon>
        <taxon>Podocopida</taxon>
        <taxon>Darwinulocopina</taxon>
        <taxon>Darwinuloidea</taxon>
        <taxon>Darwinulidae</taxon>
        <taxon>Darwinula</taxon>
    </lineage>
</organism>
<evidence type="ECO:0000256" key="1">
    <source>
        <dbReference type="PROSITE-ProRule" id="PRU01211"/>
    </source>
</evidence>
<keyword evidence="6" id="KW-1185">Reference proteome</keyword>
<evidence type="ECO:0000313" key="5">
    <source>
        <dbReference type="EMBL" id="CAD7241218.1"/>
    </source>
</evidence>
<comment type="cofactor">
    <cofactor evidence="1 2">
        <name>Zn(2+)</name>
        <dbReference type="ChEBI" id="CHEBI:29105"/>
    </cofactor>
    <text evidence="1 2">Binds 1 zinc ion per subunit.</text>
</comment>
<keyword evidence="1 2" id="KW-0862">Zinc</keyword>
<feature type="region of interest" description="Disordered" evidence="3">
    <location>
        <begin position="1"/>
        <end position="35"/>
    </location>
</feature>
<dbReference type="PANTHER" id="PTHR10127:SF850">
    <property type="entry name" value="METALLOENDOPEPTIDASE"/>
    <property type="match status" value="1"/>
</dbReference>